<dbReference type="AlphaFoldDB" id="A0A1G2QDE0"/>
<proteinExistence type="inferred from homology"/>
<keyword evidence="5 6" id="KW-0472">Membrane</keyword>
<feature type="transmembrane region" description="Helical" evidence="6">
    <location>
        <begin position="268"/>
        <end position="292"/>
    </location>
</feature>
<dbReference type="InterPro" id="IPR002549">
    <property type="entry name" value="AI-2E-like"/>
</dbReference>
<evidence type="ECO:0000256" key="1">
    <source>
        <dbReference type="ARBA" id="ARBA00004141"/>
    </source>
</evidence>
<evidence type="ECO:0000313" key="7">
    <source>
        <dbReference type="EMBL" id="OHA58586.1"/>
    </source>
</evidence>
<comment type="similarity">
    <text evidence="2">Belongs to the autoinducer-2 exporter (AI-2E) (TC 2.A.86) family.</text>
</comment>
<sequence length="358" mass="39273">MNNELIKSHSLQLYFFGLLFILATFLATMVLWPFFNSIAIAFVLAIVFKPVCRYFEDGLNFKKSWASIITIIIVMMAIILPLSLLFNQILNEARGVSTYLVSTNSTSYIIDLANQVEDYIGKFVPGYELDIEIYAKNISSGILKTALQNWSIITSGTLSVLRGLLSFMISIVTLFFIFRDGSVLRKNIIRYSPLSEDLDRKIMTKLEDTISSVIRGSFAIALIQGILAGIGVLAFGVPNPALWGVAASIGALIPGVGTAIVMIPATIYLFLTANLFSAIGLLVWSVVVVGLIDNLLRPYFYSKGIHIHPVLIFLSVLGGISAFGPLGFIFGPLALSLFFTLLETHHSFVSDEGLPKKV</sequence>
<dbReference type="PANTHER" id="PTHR21716:SF4">
    <property type="entry name" value="TRANSMEMBRANE PROTEIN 245"/>
    <property type="match status" value="1"/>
</dbReference>
<evidence type="ECO:0000256" key="6">
    <source>
        <dbReference type="SAM" id="Phobius"/>
    </source>
</evidence>
<dbReference type="EMBL" id="MHTJ01000003">
    <property type="protein sequence ID" value="OHA58586.1"/>
    <property type="molecule type" value="Genomic_DNA"/>
</dbReference>
<accession>A0A1G2QDE0</accession>
<protein>
    <recommendedName>
        <fullName evidence="9">AI-2E family transporter</fullName>
    </recommendedName>
</protein>
<dbReference type="GO" id="GO:0016020">
    <property type="term" value="C:membrane"/>
    <property type="evidence" value="ECO:0007669"/>
    <property type="project" value="UniProtKB-SubCell"/>
</dbReference>
<keyword evidence="4 6" id="KW-1133">Transmembrane helix</keyword>
<feature type="transmembrane region" description="Helical" evidence="6">
    <location>
        <begin position="67"/>
        <end position="90"/>
    </location>
</feature>
<feature type="transmembrane region" description="Helical" evidence="6">
    <location>
        <begin position="12"/>
        <end position="32"/>
    </location>
</feature>
<dbReference type="STRING" id="1802438.A2571_02340"/>
<evidence type="ECO:0000256" key="4">
    <source>
        <dbReference type="ARBA" id="ARBA00022989"/>
    </source>
</evidence>
<dbReference type="PANTHER" id="PTHR21716">
    <property type="entry name" value="TRANSMEMBRANE PROTEIN"/>
    <property type="match status" value="1"/>
</dbReference>
<evidence type="ECO:0000313" key="8">
    <source>
        <dbReference type="Proteomes" id="UP000177043"/>
    </source>
</evidence>
<keyword evidence="3 6" id="KW-0812">Transmembrane</keyword>
<dbReference type="Proteomes" id="UP000177043">
    <property type="component" value="Unassembled WGS sequence"/>
</dbReference>
<comment type="caution">
    <text evidence="7">The sequence shown here is derived from an EMBL/GenBank/DDBJ whole genome shotgun (WGS) entry which is preliminary data.</text>
</comment>
<evidence type="ECO:0000256" key="2">
    <source>
        <dbReference type="ARBA" id="ARBA00009773"/>
    </source>
</evidence>
<feature type="transmembrane region" description="Helical" evidence="6">
    <location>
        <begin position="213"/>
        <end position="235"/>
    </location>
</feature>
<evidence type="ECO:0000256" key="5">
    <source>
        <dbReference type="ARBA" id="ARBA00023136"/>
    </source>
</evidence>
<dbReference type="Pfam" id="PF01594">
    <property type="entry name" value="AI-2E_transport"/>
    <property type="match status" value="1"/>
</dbReference>
<name>A0A1G2QDE0_9BACT</name>
<feature type="transmembrane region" description="Helical" evidence="6">
    <location>
        <begin position="160"/>
        <end position="178"/>
    </location>
</feature>
<feature type="transmembrane region" description="Helical" evidence="6">
    <location>
        <begin position="312"/>
        <end position="342"/>
    </location>
</feature>
<feature type="transmembrane region" description="Helical" evidence="6">
    <location>
        <begin position="241"/>
        <end position="261"/>
    </location>
</feature>
<comment type="subcellular location">
    <subcellularLocation>
        <location evidence="1">Membrane</location>
        <topology evidence="1">Multi-pass membrane protein</topology>
    </subcellularLocation>
</comment>
<evidence type="ECO:0000256" key="3">
    <source>
        <dbReference type="ARBA" id="ARBA00022692"/>
    </source>
</evidence>
<reference evidence="7 8" key="1">
    <citation type="journal article" date="2016" name="Nat. Commun.">
        <title>Thousands of microbial genomes shed light on interconnected biogeochemical processes in an aquifer system.</title>
        <authorList>
            <person name="Anantharaman K."/>
            <person name="Brown C.T."/>
            <person name="Hug L.A."/>
            <person name="Sharon I."/>
            <person name="Castelle C.J."/>
            <person name="Probst A.J."/>
            <person name="Thomas B.C."/>
            <person name="Singh A."/>
            <person name="Wilkins M.J."/>
            <person name="Karaoz U."/>
            <person name="Brodie E.L."/>
            <person name="Williams K.H."/>
            <person name="Hubbard S.S."/>
            <person name="Banfield J.F."/>
        </authorList>
    </citation>
    <scope>NUCLEOTIDE SEQUENCE [LARGE SCALE GENOMIC DNA]</scope>
</reference>
<organism evidence="7 8">
    <name type="scientific">Candidatus Vogelbacteria bacterium RIFOXYD1_FULL_44_32</name>
    <dbReference type="NCBI Taxonomy" id="1802438"/>
    <lineage>
        <taxon>Bacteria</taxon>
        <taxon>Candidatus Vogeliibacteriota</taxon>
    </lineage>
</organism>
<evidence type="ECO:0008006" key="9">
    <source>
        <dbReference type="Google" id="ProtNLM"/>
    </source>
</evidence>
<gene>
    <name evidence="7" type="ORF">A2571_02340</name>
</gene>